<dbReference type="Gene3D" id="3.40.50.2000">
    <property type="entry name" value="Glycogen Phosphorylase B"/>
    <property type="match status" value="2"/>
</dbReference>
<dbReference type="GO" id="GO:0016757">
    <property type="term" value="F:glycosyltransferase activity"/>
    <property type="evidence" value="ECO:0007669"/>
    <property type="project" value="UniProtKB-ARBA"/>
</dbReference>
<dbReference type="KEGG" id="sti:Sthe_3310"/>
<dbReference type="eggNOG" id="COG0438">
    <property type="taxonomic scope" value="Bacteria"/>
</dbReference>
<evidence type="ECO:0000313" key="2">
    <source>
        <dbReference type="EMBL" id="ACZ40710.1"/>
    </source>
</evidence>
<dbReference type="InParanoid" id="D1CA67"/>
<sequence length="355" mass="37195">MLVTAGDPQRLTGGHLYHRRIAETAPRHGACVRFAAIPERPLGLAAAAGAVTLARLRAERPDALLVDSIATAALMLPLRARHVGVPVIGLLHQPPGGVRRDGDVGRGGLRARLDRAFAARADRVIVPSATLATTLRQTGISEDRLHVVPPGYDLPEPGGPVPDLRRAGGPAILCVANWLPAKGIDLLLEAFARLPDERATLHLVGETTADPAYARRLNARLATPELRERVVVHGPRPPEVVAAYLRASDLFVLASWSESYGMAVAEAMAAGLPIVATRVGHLPCLVVDGVTGLLVPPGDADALGTAMGRLVADAGLRRAMGVAAERRAVSFPRWDDTAAGVIAVVREAIAGGHGL</sequence>
<dbReference type="InterPro" id="IPR028098">
    <property type="entry name" value="Glyco_trans_4-like_N"/>
</dbReference>
<dbReference type="PANTHER" id="PTHR45947:SF3">
    <property type="entry name" value="SULFOQUINOVOSYL TRANSFERASE SQD2"/>
    <property type="match status" value="1"/>
</dbReference>
<gene>
    <name evidence="2" type="ordered locus">Sthe_3310</name>
</gene>
<reference evidence="3" key="1">
    <citation type="submission" date="2009-11" db="EMBL/GenBank/DDBJ databases">
        <title>The complete chromosome 2 of Sphaerobacter thermophilus DSM 20745.</title>
        <authorList>
            <person name="Lucas S."/>
            <person name="Copeland A."/>
            <person name="Lapidus A."/>
            <person name="Glavina del Rio T."/>
            <person name="Dalin E."/>
            <person name="Tice H."/>
            <person name="Bruce D."/>
            <person name="Goodwin L."/>
            <person name="Pitluck S."/>
            <person name="Kyrpides N."/>
            <person name="Mavromatis K."/>
            <person name="Ivanova N."/>
            <person name="Mikhailova N."/>
            <person name="LaButti K.M."/>
            <person name="Clum A."/>
            <person name="Sun H.I."/>
            <person name="Brettin T."/>
            <person name="Detter J.C."/>
            <person name="Han C."/>
            <person name="Larimer F."/>
            <person name="Land M."/>
            <person name="Hauser L."/>
            <person name="Markowitz V."/>
            <person name="Cheng J.F."/>
            <person name="Hugenholtz P."/>
            <person name="Woyke T."/>
            <person name="Wu D."/>
            <person name="Steenblock K."/>
            <person name="Schneider S."/>
            <person name="Pukall R."/>
            <person name="Goeker M."/>
            <person name="Klenk H.P."/>
            <person name="Eisen J.A."/>
        </authorList>
    </citation>
    <scope>NUCLEOTIDE SEQUENCE [LARGE SCALE GENOMIC DNA]</scope>
    <source>
        <strain evidence="3">ATCC 49802 / DSM 20745 / S 6022</strain>
    </source>
</reference>
<dbReference type="Pfam" id="PF13439">
    <property type="entry name" value="Glyco_transf_4"/>
    <property type="match status" value="1"/>
</dbReference>
<dbReference type="AlphaFoldDB" id="D1CA67"/>
<protein>
    <submittedName>
        <fullName evidence="2">Glycosyl transferase group 1</fullName>
    </submittedName>
</protein>
<organism evidence="2 3">
    <name type="scientific">Sphaerobacter thermophilus (strain ATCC 49802 / DSM 20745 / KCCM 41009 / NCIMB 13125 / S 6022)</name>
    <dbReference type="NCBI Taxonomy" id="479434"/>
    <lineage>
        <taxon>Bacteria</taxon>
        <taxon>Pseudomonadati</taxon>
        <taxon>Thermomicrobiota</taxon>
        <taxon>Thermomicrobia</taxon>
        <taxon>Sphaerobacterales</taxon>
        <taxon>Sphaerobacterineae</taxon>
        <taxon>Sphaerobacteraceae</taxon>
        <taxon>Sphaerobacter</taxon>
    </lineage>
</organism>
<name>D1CA67_SPHTD</name>
<proteinExistence type="predicted"/>
<dbReference type="CDD" id="cd03801">
    <property type="entry name" value="GT4_PimA-like"/>
    <property type="match status" value="1"/>
</dbReference>
<dbReference type="SUPFAM" id="SSF53756">
    <property type="entry name" value="UDP-Glycosyltransferase/glycogen phosphorylase"/>
    <property type="match status" value="1"/>
</dbReference>
<reference evidence="2 3" key="2">
    <citation type="journal article" date="2010" name="Stand. Genomic Sci.">
        <title>Complete genome sequence of Desulfohalobium retbaense type strain (HR(100)).</title>
        <authorList>
            <person name="Spring S."/>
            <person name="Nolan M."/>
            <person name="Lapidus A."/>
            <person name="Glavina Del Rio T."/>
            <person name="Copeland A."/>
            <person name="Tice H."/>
            <person name="Cheng J.F."/>
            <person name="Lucas S."/>
            <person name="Land M."/>
            <person name="Chen F."/>
            <person name="Bruce D."/>
            <person name="Goodwin L."/>
            <person name="Pitluck S."/>
            <person name="Ivanova N."/>
            <person name="Mavromatis K."/>
            <person name="Mikhailova N."/>
            <person name="Pati A."/>
            <person name="Chen A."/>
            <person name="Palaniappan K."/>
            <person name="Hauser L."/>
            <person name="Chang Y.J."/>
            <person name="Jeffries C.D."/>
            <person name="Munk C."/>
            <person name="Kiss H."/>
            <person name="Chain P."/>
            <person name="Han C."/>
            <person name="Brettin T."/>
            <person name="Detter J.C."/>
            <person name="Schuler E."/>
            <person name="Goker M."/>
            <person name="Rohde M."/>
            <person name="Bristow J."/>
            <person name="Eisen J.A."/>
            <person name="Markowitz V."/>
            <person name="Hugenholtz P."/>
            <person name="Kyrpides N.C."/>
            <person name="Klenk H.P."/>
        </authorList>
    </citation>
    <scope>NUCLEOTIDE SEQUENCE [LARGE SCALE GENOMIC DNA]</scope>
    <source>
        <strain evidence="3">ATCC 49802 / DSM 20745 / S 6022</strain>
    </source>
</reference>
<dbReference type="RefSeq" id="WP_012873745.1">
    <property type="nucleotide sequence ID" value="NC_013524.1"/>
</dbReference>
<dbReference type="STRING" id="479434.Sthe_3310"/>
<feature type="domain" description="Glycosyltransferase subfamily 4-like N-terminal" evidence="1">
    <location>
        <begin position="38"/>
        <end position="154"/>
    </location>
</feature>
<dbReference type="InterPro" id="IPR050194">
    <property type="entry name" value="Glycosyltransferase_grp1"/>
</dbReference>
<dbReference type="HOGENOM" id="CLU_009583_16_0_0"/>
<accession>D1CA67</accession>
<evidence type="ECO:0000259" key="1">
    <source>
        <dbReference type="Pfam" id="PF13439"/>
    </source>
</evidence>
<keyword evidence="3" id="KW-1185">Reference proteome</keyword>
<evidence type="ECO:0000313" key="3">
    <source>
        <dbReference type="Proteomes" id="UP000002027"/>
    </source>
</evidence>
<dbReference type="CAZy" id="GT4">
    <property type="family name" value="Glycosyltransferase Family 4"/>
</dbReference>
<keyword evidence="2" id="KW-0808">Transferase</keyword>
<dbReference type="PANTHER" id="PTHR45947">
    <property type="entry name" value="SULFOQUINOVOSYL TRANSFERASE SQD2"/>
    <property type="match status" value="1"/>
</dbReference>
<dbReference type="Proteomes" id="UP000002027">
    <property type="component" value="Chromosome 2"/>
</dbReference>
<dbReference type="Pfam" id="PF13692">
    <property type="entry name" value="Glyco_trans_1_4"/>
    <property type="match status" value="1"/>
</dbReference>
<dbReference type="EMBL" id="CP001824">
    <property type="protein sequence ID" value="ACZ40710.1"/>
    <property type="molecule type" value="Genomic_DNA"/>
</dbReference>